<dbReference type="PROSITE" id="PS01228">
    <property type="entry name" value="COF_1"/>
    <property type="match status" value="1"/>
</dbReference>
<dbReference type="Pfam" id="PF08282">
    <property type="entry name" value="Hydrolase_3"/>
    <property type="match status" value="1"/>
</dbReference>
<dbReference type="SUPFAM" id="SSF56784">
    <property type="entry name" value="HAD-like"/>
    <property type="match status" value="1"/>
</dbReference>
<keyword evidence="1" id="KW-0378">Hydrolase</keyword>
<dbReference type="RefSeq" id="WP_262067043.1">
    <property type="nucleotide sequence ID" value="NZ_JAMXOD010000021.1"/>
</dbReference>
<dbReference type="EMBL" id="JAMZFW010000021">
    <property type="protein sequence ID" value="MCP1103271.1"/>
    <property type="molecule type" value="Genomic_DNA"/>
</dbReference>
<proteinExistence type="predicted"/>
<comment type="caution">
    <text evidence="1">The sequence shown here is derived from an EMBL/GenBank/DDBJ whole genome shotgun (WGS) entry which is preliminary data.</text>
</comment>
<dbReference type="InterPro" id="IPR036412">
    <property type="entry name" value="HAD-like_sf"/>
</dbReference>
<dbReference type="PANTHER" id="PTHR10000">
    <property type="entry name" value="PHOSPHOSERINE PHOSPHATASE"/>
    <property type="match status" value="1"/>
</dbReference>
<reference evidence="1 2" key="1">
    <citation type="journal article" date="2022" name="Genome Biol. Evol.">
        <title>Host diet, physiology and behaviors set the stage for Lachnospiraceae cladogenesis.</title>
        <authorList>
            <person name="Vera-Ponce De Leon A."/>
            <person name="Schneider M."/>
            <person name="Jahnes B.C."/>
            <person name="Sadowski V."/>
            <person name="Camuy-Velez L.A."/>
            <person name="Duan J."/>
            <person name="Sabree Z.L."/>
        </authorList>
    </citation>
    <scope>NUCLEOTIDE SEQUENCE [LARGE SCALE GENOMIC DNA]</scope>
    <source>
        <strain evidence="1 2">PAL113</strain>
    </source>
</reference>
<name>A0ABT1EC63_9FIRM</name>
<dbReference type="Gene3D" id="3.40.50.1000">
    <property type="entry name" value="HAD superfamily/HAD-like"/>
    <property type="match status" value="1"/>
</dbReference>
<dbReference type="Gene3D" id="3.30.1240.10">
    <property type="match status" value="1"/>
</dbReference>
<protein>
    <submittedName>
        <fullName evidence="1">Cof-type HAD-IIB family hydrolase</fullName>
    </submittedName>
</protein>
<keyword evidence="2" id="KW-1185">Reference proteome</keyword>
<dbReference type="PROSITE" id="PS01229">
    <property type="entry name" value="COF_2"/>
    <property type="match status" value="1"/>
</dbReference>
<evidence type="ECO:0000313" key="2">
    <source>
        <dbReference type="Proteomes" id="UP001523566"/>
    </source>
</evidence>
<dbReference type="InterPro" id="IPR023214">
    <property type="entry name" value="HAD_sf"/>
</dbReference>
<dbReference type="CDD" id="cd07516">
    <property type="entry name" value="HAD_Pase"/>
    <property type="match status" value="1"/>
</dbReference>
<dbReference type="SFLD" id="SFLDS00003">
    <property type="entry name" value="Haloacid_Dehalogenase"/>
    <property type="match status" value="1"/>
</dbReference>
<evidence type="ECO:0000313" key="1">
    <source>
        <dbReference type="EMBL" id="MCP1103271.1"/>
    </source>
</evidence>
<dbReference type="NCBIfam" id="TIGR00099">
    <property type="entry name" value="Cof-subfamily"/>
    <property type="match status" value="1"/>
</dbReference>
<gene>
    <name evidence="1" type="ORF">NK125_12740</name>
</gene>
<dbReference type="PANTHER" id="PTHR10000:SF8">
    <property type="entry name" value="HAD SUPERFAMILY HYDROLASE-LIKE, TYPE 3"/>
    <property type="match status" value="1"/>
</dbReference>
<dbReference type="InterPro" id="IPR006379">
    <property type="entry name" value="HAD-SF_hydro_IIB"/>
</dbReference>
<sequence length="275" mass="30876">MNKIKLVAFDLDGTLLTEKKEVSEKTMTSLEGLADKGICLMPTTGRPMSGIPKEVMNLRGVRYIISANGARVFDKEKDAFIREELIPEAVCERVLNILLKYDCIKEIYYDGVGFVEEEEQKKIKSYNMSPAIIQYFLDTRKPVKSIMGKFREEGRDLDKIQGLFNDLELREKAVRELSEIKEIKMTAALESNIEINLRSVNKGTILMDMVKMLGIEPEEVMTFGDGDNDVEMLEMAGIGIAMGNGVAVAKEAADYVTGTNEEEGVAEAIKKYFEE</sequence>
<dbReference type="GO" id="GO:0016787">
    <property type="term" value="F:hydrolase activity"/>
    <property type="evidence" value="ECO:0007669"/>
    <property type="project" value="UniProtKB-KW"/>
</dbReference>
<dbReference type="NCBIfam" id="TIGR01484">
    <property type="entry name" value="HAD-SF-IIB"/>
    <property type="match status" value="1"/>
</dbReference>
<accession>A0ABT1EC63</accession>
<dbReference type="Proteomes" id="UP001523566">
    <property type="component" value="Unassembled WGS sequence"/>
</dbReference>
<dbReference type="InterPro" id="IPR000150">
    <property type="entry name" value="Cof"/>
</dbReference>
<organism evidence="1 2">
    <name type="scientific">Aequitasia blattaphilus</name>
    <dbReference type="NCBI Taxonomy" id="2949332"/>
    <lineage>
        <taxon>Bacteria</taxon>
        <taxon>Bacillati</taxon>
        <taxon>Bacillota</taxon>
        <taxon>Clostridia</taxon>
        <taxon>Lachnospirales</taxon>
        <taxon>Lachnospiraceae</taxon>
        <taxon>Aequitasia</taxon>
    </lineage>
</organism>
<dbReference type="PRINTS" id="PR00119">
    <property type="entry name" value="CATATPASE"/>
</dbReference>
<dbReference type="SFLD" id="SFLDG01140">
    <property type="entry name" value="C2.B:_Phosphomannomutase_and_P"/>
    <property type="match status" value="1"/>
</dbReference>